<sequence>MVLESFTSGGPYLTDYKVQDRQTHTSTSYKVFVSRELLPSLKNGLPEAYLVCNGCRKSPVPINFRDDSNPHIMSMKL</sequence>
<dbReference type="EMBL" id="GBRH01201192">
    <property type="protein sequence ID" value="JAD96703.1"/>
    <property type="molecule type" value="Transcribed_RNA"/>
</dbReference>
<dbReference type="AlphaFoldDB" id="A0A0A9ECE4"/>
<proteinExistence type="predicted"/>
<organism evidence="1">
    <name type="scientific">Arundo donax</name>
    <name type="common">Giant reed</name>
    <name type="synonym">Donax arundinaceus</name>
    <dbReference type="NCBI Taxonomy" id="35708"/>
    <lineage>
        <taxon>Eukaryota</taxon>
        <taxon>Viridiplantae</taxon>
        <taxon>Streptophyta</taxon>
        <taxon>Embryophyta</taxon>
        <taxon>Tracheophyta</taxon>
        <taxon>Spermatophyta</taxon>
        <taxon>Magnoliopsida</taxon>
        <taxon>Liliopsida</taxon>
        <taxon>Poales</taxon>
        <taxon>Poaceae</taxon>
        <taxon>PACMAD clade</taxon>
        <taxon>Arundinoideae</taxon>
        <taxon>Arundineae</taxon>
        <taxon>Arundo</taxon>
    </lineage>
</organism>
<evidence type="ECO:0000313" key="1">
    <source>
        <dbReference type="EMBL" id="JAD96703.1"/>
    </source>
</evidence>
<accession>A0A0A9ECE4</accession>
<reference evidence="1" key="1">
    <citation type="submission" date="2014-09" db="EMBL/GenBank/DDBJ databases">
        <authorList>
            <person name="Magalhaes I.L.F."/>
            <person name="Oliveira U."/>
            <person name="Santos F.R."/>
            <person name="Vidigal T.H.D.A."/>
            <person name="Brescovit A.D."/>
            <person name="Santos A.J."/>
        </authorList>
    </citation>
    <scope>NUCLEOTIDE SEQUENCE</scope>
    <source>
        <tissue evidence="1">Shoot tissue taken approximately 20 cm above the soil surface</tissue>
    </source>
</reference>
<name>A0A0A9ECE4_ARUDO</name>
<protein>
    <submittedName>
        <fullName evidence="1">Uncharacterized protein</fullName>
    </submittedName>
</protein>
<reference evidence="1" key="2">
    <citation type="journal article" date="2015" name="Data Brief">
        <title>Shoot transcriptome of the giant reed, Arundo donax.</title>
        <authorList>
            <person name="Barrero R.A."/>
            <person name="Guerrero F.D."/>
            <person name="Moolhuijzen P."/>
            <person name="Goolsby J.A."/>
            <person name="Tidwell J."/>
            <person name="Bellgard S.E."/>
            <person name="Bellgard M.I."/>
        </authorList>
    </citation>
    <scope>NUCLEOTIDE SEQUENCE</scope>
    <source>
        <tissue evidence="1">Shoot tissue taken approximately 20 cm above the soil surface</tissue>
    </source>
</reference>